<reference evidence="2 3" key="1">
    <citation type="submission" date="2006-10" db="EMBL/GenBank/DDBJ databases">
        <title>The Genome Sequence of Batrachochytrium dendrobatidis JEL423.</title>
        <authorList>
            <consortium name="The Broad Institute Genome Sequencing Platform"/>
            <person name="Birren B."/>
            <person name="Lander E."/>
            <person name="Galagan J."/>
            <person name="Cuomo C."/>
            <person name="Devon K."/>
            <person name="Jaffe D."/>
            <person name="Butler J."/>
            <person name="Alvarez P."/>
            <person name="Gnerre S."/>
            <person name="Grabherr M."/>
            <person name="Kleber M."/>
            <person name="Mauceli E."/>
            <person name="Brockman W."/>
            <person name="Young S."/>
            <person name="LaButti K."/>
            <person name="Sykes S."/>
            <person name="DeCaprio D."/>
            <person name="Crawford M."/>
            <person name="Koehrsen M."/>
            <person name="Engels R."/>
            <person name="Montgomery P."/>
            <person name="Pearson M."/>
            <person name="Howarth C."/>
            <person name="Larson L."/>
            <person name="White J."/>
            <person name="O'Leary S."/>
            <person name="Kodira C."/>
            <person name="Zeng Q."/>
            <person name="Yandava C."/>
            <person name="Alvarado L."/>
            <person name="Longcore J."/>
            <person name="James T."/>
        </authorList>
    </citation>
    <scope>NUCLEOTIDE SEQUENCE [LARGE SCALE GENOMIC DNA]</scope>
    <source>
        <strain evidence="2 3">JEL423</strain>
    </source>
</reference>
<dbReference type="InterPro" id="IPR028245">
    <property type="entry name" value="PIL1/LSP1"/>
</dbReference>
<sequence length="421" mass="46417">MTLLAAGYSIYRDKLKDINKGAEDLHVQQQKLRSCQDKLAHAIKSKKPHEHLQVEVAVVEKEVLEMVAGFESSKRALLKEGLESQFESFQCFGKQLVILGTFGKHMTSQIPQGKLAAGQELPLYKGNETTKRVFSDFTKELNDVRSKKPVVKRNSTLGSISETANKPYTAPLAMAQLDTRPRVTANDGLLSRSSSPLPLHNRKASIQSIGQPTNLNDGMKPTQAISSQSNGFWPRDANVPQTNDLYSQQQHFQKYSSSQALYQTGQYQNGYQQFPPNQQQSWMNSTQQAHTFDDFSTNAQPLSSNGNCELSRSLPMQHMSGFPCQNEPSEINKGNSFHPDSLQHGRARGYSQTSIGHVSGISGNTASVNYSAPQLSSSTTNPQYEPTTVEFYRCVACGRGVTGSRMGDHRASGCVTHIVAP</sequence>
<evidence type="ECO:0000313" key="2">
    <source>
        <dbReference type="EMBL" id="OAJ42717.1"/>
    </source>
</evidence>
<dbReference type="OrthoDB" id="5599269at2759"/>
<feature type="region of interest" description="Disordered" evidence="1">
    <location>
        <begin position="210"/>
        <end position="240"/>
    </location>
</feature>
<dbReference type="STRING" id="403673.A0A177WRG2"/>
<dbReference type="GO" id="GO:0006897">
    <property type="term" value="P:endocytosis"/>
    <property type="evidence" value="ECO:0007669"/>
    <property type="project" value="TreeGrafter"/>
</dbReference>
<proteinExistence type="predicted"/>
<dbReference type="Proteomes" id="UP000077115">
    <property type="component" value="Unassembled WGS sequence"/>
</dbReference>
<dbReference type="InterPro" id="IPR027267">
    <property type="entry name" value="AH/BAR_dom_sf"/>
</dbReference>
<protein>
    <submittedName>
        <fullName evidence="2">Uncharacterized protein</fullName>
    </submittedName>
</protein>
<dbReference type="EMBL" id="DS022308">
    <property type="protein sequence ID" value="OAJ42717.1"/>
    <property type="molecule type" value="Genomic_DNA"/>
</dbReference>
<dbReference type="Gene3D" id="1.20.1270.60">
    <property type="entry name" value="Arfaptin homology (AH) domain/BAR domain"/>
    <property type="match status" value="1"/>
</dbReference>
<evidence type="ECO:0000256" key="1">
    <source>
        <dbReference type="SAM" id="MobiDB-lite"/>
    </source>
</evidence>
<dbReference type="GO" id="GO:0036286">
    <property type="term" value="C:eisosome filament"/>
    <property type="evidence" value="ECO:0007669"/>
    <property type="project" value="TreeGrafter"/>
</dbReference>
<organism evidence="2 3">
    <name type="scientific">Batrachochytrium dendrobatidis (strain JEL423)</name>
    <dbReference type="NCBI Taxonomy" id="403673"/>
    <lineage>
        <taxon>Eukaryota</taxon>
        <taxon>Fungi</taxon>
        <taxon>Fungi incertae sedis</taxon>
        <taxon>Chytridiomycota</taxon>
        <taxon>Chytridiomycota incertae sedis</taxon>
        <taxon>Chytridiomycetes</taxon>
        <taxon>Rhizophydiales</taxon>
        <taxon>Rhizophydiales incertae sedis</taxon>
        <taxon>Batrachochytrium</taxon>
    </lineage>
</organism>
<dbReference type="PANTHER" id="PTHR31962:SF1">
    <property type="entry name" value="SPHINGOLIPID LONG CHAIN BASE-RESPONSIVE PROTEIN PIL1"/>
    <property type="match status" value="1"/>
</dbReference>
<reference evidence="2 3" key="2">
    <citation type="submission" date="2016-05" db="EMBL/GenBank/DDBJ databases">
        <title>Lineage-specific infection strategies underlie the spectrum of fungal disease in amphibians.</title>
        <authorList>
            <person name="Cuomo C.A."/>
            <person name="Farrer R.A."/>
            <person name="James T."/>
            <person name="Longcore J."/>
            <person name="Birren B."/>
        </authorList>
    </citation>
    <scope>NUCLEOTIDE SEQUENCE [LARGE SCALE GENOMIC DNA]</scope>
    <source>
        <strain evidence="2 3">JEL423</strain>
    </source>
</reference>
<name>A0A177WRG2_BATDL</name>
<dbReference type="Pfam" id="PF13805">
    <property type="entry name" value="Pil1"/>
    <property type="match status" value="1"/>
</dbReference>
<dbReference type="AlphaFoldDB" id="A0A177WRG2"/>
<dbReference type="PANTHER" id="PTHR31962">
    <property type="entry name" value="SPHINGOLIPID LONG CHAIN BASE-RESPONSIVE PROTEIN PIL1"/>
    <property type="match status" value="1"/>
</dbReference>
<evidence type="ECO:0000313" key="3">
    <source>
        <dbReference type="Proteomes" id="UP000077115"/>
    </source>
</evidence>
<dbReference type="VEuPathDB" id="FungiDB:BDEG_26136"/>
<gene>
    <name evidence="2" type="ORF">BDEG_26136</name>
</gene>
<dbReference type="GO" id="GO:0070941">
    <property type="term" value="P:eisosome assembly"/>
    <property type="evidence" value="ECO:0007669"/>
    <property type="project" value="TreeGrafter"/>
</dbReference>
<dbReference type="GO" id="GO:0005886">
    <property type="term" value="C:plasma membrane"/>
    <property type="evidence" value="ECO:0007669"/>
    <property type="project" value="TreeGrafter"/>
</dbReference>
<accession>A0A177WRG2</accession>